<dbReference type="Gene3D" id="3.10.320.10">
    <property type="entry name" value="Class II Histocompatibility Antigen, M Beta Chain, Chain B, domain 1"/>
    <property type="match status" value="1"/>
</dbReference>
<dbReference type="GO" id="GO:0019882">
    <property type="term" value="P:antigen processing and presentation"/>
    <property type="evidence" value="ECO:0007669"/>
    <property type="project" value="InterPro"/>
</dbReference>
<feature type="chain" id="PRO_5044328010" description="Ig-like domain-containing protein" evidence="6">
    <location>
        <begin position="20"/>
        <end position="261"/>
    </location>
</feature>
<dbReference type="PANTHER" id="PTHR19944">
    <property type="entry name" value="MHC CLASS II-RELATED"/>
    <property type="match status" value="1"/>
</dbReference>
<evidence type="ECO:0000256" key="3">
    <source>
        <dbReference type="ARBA" id="ARBA00022989"/>
    </source>
</evidence>
<dbReference type="InterPro" id="IPR011162">
    <property type="entry name" value="MHC_I/II-like_Ag-recog"/>
</dbReference>
<dbReference type="GO" id="GO:0006955">
    <property type="term" value="P:immune response"/>
    <property type="evidence" value="ECO:0007669"/>
    <property type="project" value="InterPro"/>
</dbReference>
<keyword evidence="4" id="KW-0325">Glycoprotein</keyword>
<dbReference type="Ensembl" id="ENSELUT00000003973.3">
    <property type="protein sequence ID" value="ENSELUP00000009364.2"/>
    <property type="gene ID" value="ENSELUG00000009944.3"/>
</dbReference>
<keyword evidence="9" id="KW-1185">Reference proteome</keyword>
<dbReference type="SMART" id="SM00407">
    <property type="entry name" value="IGc1"/>
    <property type="match status" value="1"/>
</dbReference>
<dbReference type="KEGG" id="els:105018933"/>
<dbReference type="AlphaFoldDB" id="A0A3P8Y146"/>
<reference evidence="8" key="2">
    <citation type="submission" date="2020-02" db="EMBL/GenBank/DDBJ databases">
        <title>Esox lucius (northern pike) genome, fEsoLuc1, primary haplotype.</title>
        <authorList>
            <person name="Myers G."/>
            <person name="Karagic N."/>
            <person name="Meyer A."/>
            <person name="Pippel M."/>
            <person name="Reichard M."/>
            <person name="Winkler S."/>
            <person name="Tracey A."/>
            <person name="Sims Y."/>
            <person name="Howe K."/>
            <person name="Rhie A."/>
            <person name="Formenti G."/>
            <person name="Durbin R."/>
            <person name="Fedrigo O."/>
            <person name="Jarvis E.D."/>
        </authorList>
    </citation>
    <scope>NUCLEOTIDE SEQUENCE [LARGE SCALE GENOMIC DNA]</scope>
</reference>
<keyword evidence="2 5" id="KW-0812">Transmembrane</keyword>
<dbReference type="InterPro" id="IPR007110">
    <property type="entry name" value="Ig-like_dom"/>
</dbReference>
<dbReference type="GeneID" id="105018933"/>
<protein>
    <recommendedName>
        <fullName evidence="7">Ig-like domain-containing protein</fullName>
    </recommendedName>
</protein>
<comment type="subcellular location">
    <subcellularLocation>
        <location evidence="1">Membrane</location>
        <topology evidence="1">Single-pass type I membrane protein</topology>
    </subcellularLocation>
</comment>
<dbReference type="Proteomes" id="UP000265140">
    <property type="component" value="Chromosome 20"/>
</dbReference>
<evidence type="ECO:0000313" key="8">
    <source>
        <dbReference type="Ensembl" id="ENSELUP00000009364.2"/>
    </source>
</evidence>
<feature type="domain" description="Ig-like" evidence="7">
    <location>
        <begin position="116"/>
        <end position="196"/>
    </location>
</feature>
<name>A0A3P8Y146_ESOLU</name>
<accession>A0A3P8Y146</accession>
<reference evidence="9" key="1">
    <citation type="journal article" date="2014" name="PLoS ONE">
        <title>The genome and linkage map of the northern pike (Esox lucius): conserved synteny revealed between the salmonid sister group and the Neoteleostei.</title>
        <authorList>
            <person name="Rondeau E.B."/>
            <person name="Minkley D.R."/>
            <person name="Leong J.S."/>
            <person name="Messmer A.M."/>
            <person name="Jantzen J.R."/>
            <person name="von Schalburg K.R."/>
            <person name="Lemon C."/>
            <person name="Bird N.H."/>
            <person name="Koop B.F."/>
        </authorList>
    </citation>
    <scope>NUCLEOTIDE SEQUENCE</scope>
</reference>
<keyword evidence="6" id="KW-0732">Signal</keyword>
<keyword evidence="5" id="KW-0472">Membrane</keyword>
<dbReference type="RefSeq" id="XP_010883050.2">
    <property type="nucleotide sequence ID" value="XM_010884748.3"/>
</dbReference>
<feature type="transmembrane region" description="Helical" evidence="5">
    <location>
        <begin position="219"/>
        <end position="240"/>
    </location>
</feature>
<dbReference type="Gene3D" id="2.60.40.10">
    <property type="entry name" value="Immunoglobulins"/>
    <property type="match status" value="1"/>
</dbReference>
<evidence type="ECO:0000256" key="4">
    <source>
        <dbReference type="ARBA" id="ARBA00023180"/>
    </source>
</evidence>
<evidence type="ECO:0000313" key="9">
    <source>
        <dbReference type="Proteomes" id="UP000265140"/>
    </source>
</evidence>
<evidence type="ECO:0000256" key="2">
    <source>
        <dbReference type="ARBA" id="ARBA00022692"/>
    </source>
</evidence>
<dbReference type="GO" id="GO:0042613">
    <property type="term" value="C:MHC class II protein complex"/>
    <property type="evidence" value="ECO:0007669"/>
    <property type="project" value="InterPro"/>
</dbReference>
<dbReference type="InterPro" id="IPR003597">
    <property type="entry name" value="Ig_C1-set"/>
</dbReference>
<organism evidence="8 9">
    <name type="scientific">Esox lucius</name>
    <name type="common">Northern pike</name>
    <dbReference type="NCBI Taxonomy" id="8010"/>
    <lineage>
        <taxon>Eukaryota</taxon>
        <taxon>Metazoa</taxon>
        <taxon>Chordata</taxon>
        <taxon>Craniata</taxon>
        <taxon>Vertebrata</taxon>
        <taxon>Euteleostomi</taxon>
        <taxon>Actinopterygii</taxon>
        <taxon>Neopterygii</taxon>
        <taxon>Teleostei</taxon>
        <taxon>Protacanthopterygii</taxon>
        <taxon>Esociformes</taxon>
        <taxon>Esocidae</taxon>
        <taxon>Esox</taxon>
    </lineage>
</organism>
<dbReference type="Pfam" id="PF07654">
    <property type="entry name" value="C1-set"/>
    <property type="match status" value="1"/>
</dbReference>
<reference evidence="8" key="4">
    <citation type="submission" date="2025-09" db="UniProtKB">
        <authorList>
            <consortium name="Ensembl"/>
        </authorList>
    </citation>
    <scope>IDENTIFICATION</scope>
</reference>
<evidence type="ECO:0000256" key="6">
    <source>
        <dbReference type="SAM" id="SignalP"/>
    </source>
</evidence>
<sequence>MSVLKFLSLHLVLLFSVHAVVFPTDGNFAELHARCRFRKKYDIEYIEENYFNKKKMLFYNTTKDYWIGYTPSGTDLANIFNKDPYHKDAKRAAKDILCVAHADPLYNFLQNYTLTPHIRLRSVKPTGTRHSAMLVCSAYDFYPKTIIMTWLKNKRAVTSDVISTEEMSNGDWSYQIHLYLEYTPTAGEIITCMVEHITLTEPQLYDWDPSMPKSERNEIVIGVFGLLLGVVSVAMGLIYYKKKSTGLMLVPTGYDMDPSSG</sequence>
<proteinExistence type="predicted"/>
<dbReference type="GeneTree" id="ENSGT00950000183127"/>
<evidence type="ECO:0000256" key="1">
    <source>
        <dbReference type="ARBA" id="ARBA00004479"/>
    </source>
</evidence>
<dbReference type="InterPro" id="IPR013783">
    <property type="entry name" value="Ig-like_fold"/>
</dbReference>
<dbReference type="SUPFAM" id="SSF48726">
    <property type="entry name" value="Immunoglobulin"/>
    <property type="match status" value="1"/>
</dbReference>
<reference evidence="8" key="3">
    <citation type="submission" date="2025-08" db="UniProtKB">
        <authorList>
            <consortium name="Ensembl"/>
        </authorList>
    </citation>
    <scope>IDENTIFICATION</scope>
</reference>
<dbReference type="InterPro" id="IPR014745">
    <property type="entry name" value="MHC_II_a/b_N"/>
</dbReference>
<evidence type="ECO:0000256" key="5">
    <source>
        <dbReference type="SAM" id="Phobius"/>
    </source>
</evidence>
<dbReference type="SUPFAM" id="SSF54452">
    <property type="entry name" value="MHC antigen-recognition domain"/>
    <property type="match status" value="1"/>
</dbReference>
<dbReference type="PROSITE" id="PS50835">
    <property type="entry name" value="IG_LIKE"/>
    <property type="match status" value="1"/>
</dbReference>
<keyword evidence="3 5" id="KW-1133">Transmembrane helix</keyword>
<dbReference type="InterPro" id="IPR050160">
    <property type="entry name" value="MHC/Immunoglobulin"/>
</dbReference>
<dbReference type="InterPro" id="IPR036179">
    <property type="entry name" value="Ig-like_dom_sf"/>
</dbReference>
<feature type="signal peptide" evidence="6">
    <location>
        <begin position="1"/>
        <end position="19"/>
    </location>
</feature>
<dbReference type="PANTHER" id="PTHR19944:SF99">
    <property type="entry name" value="HLA CLASS II HISTOCOMPATIBILITY ANTIGEN, DRB1 BETA CHAIN"/>
    <property type="match status" value="1"/>
</dbReference>
<evidence type="ECO:0000259" key="7">
    <source>
        <dbReference type="PROSITE" id="PS50835"/>
    </source>
</evidence>
<dbReference type="Bgee" id="ENSELUG00000009944">
    <property type="expression patterns" value="Expressed in nose and 4 other cell types or tissues"/>
</dbReference>